<proteinExistence type="predicted"/>
<dbReference type="PANTHER" id="PTHR38031">
    <property type="entry name" value="SULFUR CARRIER PROTEIN SLR0821-RELATED"/>
    <property type="match status" value="1"/>
</dbReference>
<dbReference type="InterPro" id="IPR003749">
    <property type="entry name" value="ThiS/MoaD-like"/>
</dbReference>
<dbReference type="InterPro" id="IPR052045">
    <property type="entry name" value="Sulfur_Carrier/Prot_Modifier"/>
</dbReference>
<organism evidence="1 2">
    <name type="scientific">Splendidivirga corallicola</name>
    <dbReference type="NCBI Taxonomy" id="3051826"/>
    <lineage>
        <taxon>Bacteria</taxon>
        <taxon>Pseudomonadati</taxon>
        <taxon>Bacteroidota</taxon>
        <taxon>Cytophagia</taxon>
        <taxon>Cytophagales</taxon>
        <taxon>Splendidivirgaceae</taxon>
        <taxon>Splendidivirga</taxon>
    </lineage>
</organism>
<gene>
    <name evidence="1" type="ORF">QQ008_26625</name>
</gene>
<dbReference type="InterPro" id="IPR012675">
    <property type="entry name" value="Beta-grasp_dom_sf"/>
</dbReference>
<protein>
    <submittedName>
        <fullName evidence="1">MoaD/ThiS family protein</fullName>
    </submittedName>
</protein>
<keyword evidence="2" id="KW-1185">Reference proteome</keyword>
<dbReference type="PANTHER" id="PTHR38031:SF1">
    <property type="entry name" value="SULFUR CARRIER PROTEIN CYSO"/>
    <property type="match status" value="1"/>
</dbReference>
<sequence length="93" mass="10281">MAKLIIPTPLRKFTENQSALESNGSTVIEAMQDLANEYPNLKKHIFDDHGKIRNFIRIYLGNDDIQSLQNENTPVADDSVISIIPAIAGGTNN</sequence>
<accession>A0ABT8KZI4</accession>
<evidence type="ECO:0000313" key="2">
    <source>
        <dbReference type="Proteomes" id="UP001172082"/>
    </source>
</evidence>
<evidence type="ECO:0000313" key="1">
    <source>
        <dbReference type="EMBL" id="MDN5204993.1"/>
    </source>
</evidence>
<dbReference type="EMBL" id="JAUJEA010000014">
    <property type="protein sequence ID" value="MDN5204993.1"/>
    <property type="molecule type" value="Genomic_DNA"/>
</dbReference>
<dbReference type="SUPFAM" id="SSF54285">
    <property type="entry name" value="MoaD/ThiS"/>
    <property type="match status" value="1"/>
</dbReference>
<dbReference type="RefSeq" id="WP_346755017.1">
    <property type="nucleotide sequence ID" value="NZ_JAUJEA010000014.1"/>
</dbReference>
<reference evidence="1" key="1">
    <citation type="submission" date="2023-06" db="EMBL/GenBank/DDBJ databases">
        <title>Genomic of Parafulvivirga corallium.</title>
        <authorList>
            <person name="Wang G."/>
        </authorList>
    </citation>
    <scope>NUCLEOTIDE SEQUENCE</scope>
    <source>
        <strain evidence="1">BMA10</strain>
    </source>
</reference>
<dbReference type="InterPro" id="IPR016155">
    <property type="entry name" value="Mopterin_synth/thiamin_S_b"/>
</dbReference>
<comment type="caution">
    <text evidence="1">The sequence shown here is derived from an EMBL/GenBank/DDBJ whole genome shotgun (WGS) entry which is preliminary data.</text>
</comment>
<name>A0ABT8KZI4_9BACT</name>
<dbReference type="Gene3D" id="3.10.20.30">
    <property type="match status" value="1"/>
</dbReference>
<dbReference type="Proteomes" id="UP001172082">
    <property type="component" value="Unassembled WGS sequence"/>
</dbReference>
<dbReference type="Pfam" id="PF02597">
    <property type="entry name" value="ThiS"/>
    <property type="match status" value="1"/>
</dbReference>